<dbReference type="SUPFAM" id="SSF58100">
    <property type="entry name" value="Bacterial hemolysins"/>
    <property type="match status" value="1"/>
</dbReference>
<reference evidence="3 4" key="1">
    <citation type="submission" date="2020-03" db="EMBL/GenBank/DDBJ databases">
        <title>Soil Listeria distribution.</title>
        <authorList>
            <person name="Liao J."/>
            <person name="Wiedmann M."/>
        </authorList>
    </citation>
    <scope>NUCLEOTIDE SEQUENCE [LARGE SCALE GENOMIC DNA]</scope>
    <source>
        <strain evidence="3 4">FSL L7-1833</strain>
    </source>
</reference>
<evidence type="ECO:0000256" key="2">
    <source>
        <dbReference type="SAM" id="SignalP"/>
    </source>
</evidence>
<feature type="signal peptide" evidence="2">
    <location>
        <begin position="1"/>
        <end position="27"/>
    </location>
</feature>
<feature type="coiled-coil region" evidence="1">
    <location>
        <begin position="53"/>
        <end position="192"/>
    </location>
</feature>
<evidence type="ECO:0008006" key="5">
    <source>
        <dbReference type="Google" id="ProtNLM"/>
    </source>
</evidence>
<keyword evidence="1" id="KW-0175">Coiled coil</keyword>
<protein>
    <recommendedName>
        <fullName evidence="5">Cell wall protein</fullName>
    </recommendedName>
</protein>
<evidence type="ECO:0000313" key="4">
    <source>
        <dbReference type="Proteomes" id="UP000532866"/>
    </source>
</evidence>
<dbReference type="AlphaFoldDB" id="A0A7X0WFC2"/>
<sequence length="194" mass="21836">MMRKMKKVSVVVLVALMVLGTSTLAFGASVVLWGGESDKARISEVLDWADQRIGQLNQSKQDNAQKINNLTNQITQLKGQLTDKDNQIAAKQQEVNAKMVELQNKQNEVNQKNIDITALNTQIGQINGSITQLNDTINQLKSERNQYKAQVDTLNTQVTQLSTAKNESDEKLIKARQDMKELRDKADSLYNKYQ</sequence>
<dbReference type="EMBL" id="JAAROL010000005">
    <property type="protein sequence ID" value="MBC1332796.1"/>
    <property type="molecule type" value="Genomic_DNA"/>
</dbReference>
<feature type="chain" id="PRO_5031462966" description="Cell wall protein" evidence="2">
    <location>
        <begin position="28"/>
        <end position="194"/>
    </location>
</feature>
<organism evidence="3 4">
    <name type="scientific">Listeria booriae</name>
    <dbReference type="NCBI Taxonomy" id="1552123"/>
    <lineage>
        <taxon>Bacteria</taxon>
        <taxon>Bacillati</taxon>
        <taxon>Bacillota</taxon>
        <taxon>Bacilli</taxon>
        <taxon>Bacillales</taxon>
        <taxon>Listeriaceae</taxon>
        <taxon>Listeria</taxon>
    </lineage>
</organism>
<accession>A0A7X0WFC2</accession>
<evidence type="ECO:0000313" key="3">
    <source>
        <dbReference type="EMBL" id="MBC1332796.1"/>
    </source>
</evidence>
<keyword evidence="2" id="KW-0732">Signal</keyword>
<dbReference type="Proteomes" id="UP000532866">
    <property type="component" value="Unassembled WGS sequence"/>
</dbReference>
<comment type="caution">
    <text evidence="3">The sequence shown here is derived from an EMBL/GenBank/DDBJ whole genome shotgun (WGS) entry which is preliminary data.</text>
</comment>
<dbReference type="RefSeq" id="WP_185374513.1">
    <property type="nucleotide sequence ID" value="NZ_JAARNB010000005.1"/>
</dbReference>
<proteinExistence type="predicted"/>
<dbReference type="Gene3D" id="1.10.287.1490">
    <property type="match status" value="1"/>
</dbReference>
<gene>
    <name evidence="3" type="ORF">HB759_12680</name>
</gene>
<evidence type="ECO:0000256" key="1">
    <source>
        <dbReference type="SAM" id="Coils"/>
    </source>
</evidence>
<name>A0A7X0WFC2_9LIST</name>